<organism evidence="2 3">
    <name type="scientific">Lentinula guzmanii</name>
    <dbReference type="NCBI Taxonomy" id="2804957"/>
    <lineage>
        <taxon>Eukaryota</taxon>
        <taxon>Fungi</taxon>
        <taxon>Dikarya</taxon>
        <taxon>Basidiomycota</taxon>
        <taxon>Agaricomycotina</taxon>
        <taxon>Agaricomycetes</taxon>
        <taxon>Agaricomycetidae</taxon>
        <taxon>Agaricales</taxon>
        <taxon>Marasmiineae</taxon>
        <taxon>Omphalotaceae</taxon>
        <taxon>Lentinula</taxon>
    </lineage>
</organism>
<name>A0AA38MWP3_9AGAR</name>
<dbReference type="Proteomes" id="UP001176059">
    <property type="component" value="Unassembled WGS sequence"/>
</dbReference>
<feature type="domain" description="Glycoside hydrolase 131 catalytic N-terminal" evidence="1">
    <location>
        <begin position="32"/>
        <end position="303"/>
    </location>
</feature>
<dbReference type="Gene3D" id="2.60.120.1160">
    <property type="match status" value="1"/>
</dbReference>
<dbReference type="AlphaFoldDB" id="A0AA38MWP3"/>
<evidence type="ECO:0000313" key="3">
    <source>
        <dbReference type="Proteomes" id="UP001176059"/>
    </source>
</evidence>
<keyword evidence="3" id="KW-1185">Reference proteome</keyword>
<evidence type="ECO:0000313" key="2">
    <source>
        <dbReference type="EMBL" id="KAJ3735929.1"/>
    </source>
</evidence>
<gene>
    <name evidence="2" type="ORF">DFJ43DRAFT_1055073</name>
</gene>
<dbReference type="EMBL" id="JANVFO010000007">
    <property type="protein sequence ID" value="KAJ3735929.1"/>
    <property type="molecule type" value="Genomic_DNA"/>
</dbReference>
<dbReference type="PANTHER" id="PTHR34612">
    <property type="entry name" value="GH131_N DOMAIN-CONTAINING PROTEIN"/>
    <property type="match status" value="1"/>
</dbReference>
<protein>
    <recommendedName>
        <fullName evidence="1">Glycoside hydrolase 131 catalytic N-terminal domain-containing protein</fullName>
    </recommendedName>
</protein>
<reference evidence="2" key="1">
    <citation type="submission" date="2022-08" db="EMBL/GenBank/DDBJ databases">
        <authorList>
            <consortium name="DOE Joint Genome Institute"/>
            <person name="Min B."/>
            <person name="Sierra-Patev S."/>
            <person name="Naranjo-Ortiz M."/>
            <person name="Looney B."/>
            <person name="Konkel Z."/>
            <person name="Slot J.C."/>
            <person name="Sakamoto Y."/>
            <person name="Steenwyk J.L."/>
            <person name="Rokas A."/>
            <person name="Carro J."/>
            <person name="Camarero S."/>
            <person name="Ferreira P."/>
            <person name="Molpeceres G."/>
            <person name="Ruiz-duenas F.J."/>
            <person name="Serrano A."/>
            <person name="Henrissat B."/>
            <person name="Drula E."/>
            <person name="Hughes K.W."/>
            <person name="Mata J.L."/>
            <person name="Ishikawa N.K."/>
            <person name="Vargas-Isla R."/>
            <person name="Ushijima S."/>
            <person name="Smith C.A."/>
            <person name="Ahrendt S."/>
            <person name="Andreopoulos W."/>
            <person name="He G."/>
            <person name="LaButti K."/>
            <person name="Lipzen A."/>
            <person name="Ng V."/>
            <person name="Riley R."/>
            <person name="Sandor L."/>
            <person name="Barry K."/>
            <person name="Martinez A.T."/>
            <person name="Xiao Y."/>
            <person name="Gibbons J.G."/>
            <person name="Terashima K."/>
            <person name="Hibbett D.S."/>
            <person name="Grigoriev I.V."/>
        </authorList>
    </citation>
    <scope>NUCLEOTIDE SEQUENCE</scope>
    <source>
        <strain evidence="2">ET3784</strain>
    </source>
</reference>
<dbReference type="InterPro" id="IPR041524">
    <property type="entry name" value="GH131_N"/>
</dbReference>
<accession>A0AA38MWP3</accession>
<dbReference type="PANTHER" id="PTHR34612:SF2">
    <property type="entry name" value="GLYCOSIDE HYDROLASE 131 CATALYTIC N-TERMINAL DOMAIN-CONTAINING PROTEIN"/>
    <property type="match status" value="1"/>
</dbReference>
<reference evidence="2" key="2">
    <citation type="journal article" date="2023" name="Proc. Natl. Acad. Sci. U.S.A.">
        <title>A global phylogenomic analysis of the shiitake genus Lentinula.</title>
        <authorList>
            <person name="Sierra-Patev S."/>
            <person name="Min B."/>
            <person name="Naranjo-Ortiz M."/>
            <person name="Looney B."/>
            <person name="Konkel Z."/>
            <person name="Slot J.C."/>
            <person name="Sakamoto Y."/>
            <person name="Steenwyk J.L."/>
            <person name="Rokas A."/>
            <person name="Carro J."/>
            <person name="Camarero S."/>
            <person name="Ferreira P."/>
            <person name="Molpeceres G."/>
            <person name="Ruiz-Duenas F.J."/>
            <person name="Serrano A."/>
            <person name="Henrissat B."/>
            <person name="Drula E."/>
            <person name="Hughes K.W."/>
            <person name="Mata J.L."/>
            <person name="Ishikawa N.K."/>
            <person name="Vargas-Isla R."/>
            <person name="Ushijima S."/>
            <person name="Smith C.A."/>
            <person name="Donoghue J."/>
            <person name="Ahrendt S."/>
            <person name="Andreopoulos W."/>
            <person name="He G."/>
            <person name="LaButti K."/>
            <person name="Lipzen A."/>
            <person name="Ng V."/>
            <person name="Riley R."/>
            <person name="Sandor L."/>
            <person name="Barry K."/>
            <person name="Martinez A.T."/>
            <person name="Xiao Y."/>
            <person name="Gibbons J.G."/>
            <person name="Terashima K."/>
            <person name="Grigoriev I.V."/>
            <person name="Hibbett D."/>
        </authorList>
    </citation>
    <scope>NUCLEOTIDE SEQUENCE</scope>
    <source>
        <strain evidence="2">ET3784</strain>
    </source>
</reference>
<evidence type="ECO:0000259" key="1">
    <source>
        <dbReference type="Pfam" id="PF18271"/>
    </source>
</evidence>
<sequence>MTLFFVIEGSLKMLPTVLLLSAIAASSASSLYWDGRVPQTMTESDLDSSIGPYLTVVKGSEAASHYTTLLGTASTPTPLWNTALSEQVISLTIDNSSIFVPGGSTPQTGFRRTDLIAQGNGSDSALDAIMEVGVSKFSFSVKENEQLPLNYSHEYQIVFIEPSDGTHVFELQLGTPFSNPTAPAPAADAAFLKIRDHALNLLFETPFTAGQWHNFAVQVDWVNLTLEVFYSADAAELVAVTSVVPNPTASTGSAGQGDFHAALLKLPLVDSSETIAEQDDVVHYGIQEGTTEGLFYSGLFVEQISA</sequence>
<proteinExistence type="predicted"/>
<comment type="caution">
    <text evidence="2">The sequence shown here is derived from an EMBL/GenBank/DDBJ whole genome shotgun (WGS) entry which is preliminary data.</text>
</comment>
<dbReference type="Pfam" id="PF18271">
    <property type="entry name" value="GH131_N"/>
    <property type="match status" value="1"/>
</dbReference>